<dbReference type="InterPro" id="IPR008480">
    <property type="entry name" value="DUF761_pln"/>
</dbReference>
<feature type="compositionally biased region" description="Basic and acidic residues" evidence="1">
    <location>
        <begin position="198"/>
        <end position="208"/>
    </location>
</feature>
<evidence type="ECO:0008006" key="6">
    <source>
        <dbReference type="Google" id="ProtNLM"/>
    </source>
</evidence>
<feature type="region of interest" description="Disordered" evidence="1">
    <location>
        <begin position="253"/>
        <end position="272"/>
    </location>
</feature>
<comment type="caution">
    <text evidence="4">The sequence shown here is derived from an EMBL/GenBank/DDBJ whole genome shotgun (WGS) entry which is preliminary data.</text>
</comment>
<dbReference type="PANTHER" id="PTHR33098">
    <property type="entry name" value="COTTON FIBER (DUF761)"/>
    <property type="match status" value="1"/>
</dbReference>
<accession>A0AAX6I7M3</accession>
<sequence>MKVAMANLMPNRPRTGGEAAVWASKLVFLLIGVASTVVFLGKLAIPFLSHSLPNLCKSVGPRHLFIAVNSIIIIVWKLHGVQHHHDDHQETNKSSPYSTGTSSLDSHDPLPPPELIVVDSPPSIHESPSEDEDLEINKIILDKQVIGSDNNDKSSDPWPPPPDESSEDPLPENDTMDAMWKAIMGGGGTSPDKNQNLKKTDETWDRSTDQAATATTPTATSTPTLARASAAAVRRFRKSDTFREDVKVAPCRKEMRKSKTFRESSSSPSPAAVAVPAAAGWRGRDRLVIGQDELFNKVEAFIKMNYDQLRLQRQESEQRYVENNMVNAAY</sequence>
<keyword evidence="2" id="KW-0812">Transmembrane</keyword>
<proteinExistence type="predicted"/>
<keyword evidence="5" id="KW-1185">Reference proteome</keyword>
<protein>
    <recommendedName>
        <fullName evidence="6">DUF4408 domain-containing protein</fullName>
    </recommendedName>
</protein>
<evidence type="ECO:0000256" key="1">
    <source>
        <dbReference type="SAM" id="MobiDB-lite"/>
    </source>
</evidence>
<feature type="transmembrane region" description="Helical" evidence="2">
    <location>
        <begin position="20"/>
        <end position="41"/>
    </location>
</feature>
<evidence type="ECO:0000313" key="4">
    <source>
        <dbReference type="EMBL" id="KAJ6848754.1"/>
    </source>
</evidence>
<reference evidence="4" key="2">
    <citation type="submission" date="2023-04" db="EMBL/GenBank/DDBJ databases">
        <authorList>
            <person name="Bruccoleri R.E."/>
            <person name="Oakeley E.J."/>
            <person name="Faust A.-M."/>
            <person name="Dessus-Babus S."/>
            <person name="Altorfer M."/>
            <person name="Burckhardt D."/>
            <person name="Oertli M."/>
            <person name="Naumann U."/>
            <person name="Petersen F."/>
            <person name="Wong J."/>
        </authorList>
    </citation>
    <scope>NUCLEOTIDE SEQUENCE</scope>
    <source>
        <strain evidence="4">GSM-AAB239-AS_SAM_17_03QT</strain>
        <tissue evidence="4">Leaf</tissue>
    </source>
</reference>
<feature type="compositionally biased region" description="Low complexity" evidence="1">
    <location>
        <begin position="211"/>
        <end position="224"/>
    </location>
</feature>
<organism evidence="4 5">
    <name type="scientific">Iris pallida</name>
    <name type="common">Sweet iris</name>
    <dbReference type="NCBI Taxonomy" id="29817"/>
    <lineage>
        <taxon>Eukaryota</taxon>
        <taxon>Viridiplantae</taxon>
        <taxon>Streptophyta</taxon>
        <taxon>Embryophyta</taxon>
        <taxon>Tracheophyta</taxon>
        <taxon>Spermatophyta</taxon>
        <taxon>Magnoliopsida</taxon>
        <taxon>Liliopsida</taxon>
        <taxon>Asparagales</taxon>
        <taxon>Iridaceae</taxon>
        <taxon>Iridoideae</taxon>
        <taxon>Irideae</taxon>
        <taxon>Iris</taxon>
    </lineage>
</organism>
<gene>
    <name evidence="3" type="ORF">M6B38_242900</name>
    <name evidence="4" type="ORF">M6B38_275900</name>
</gene>
<feature type="region of interest" description="Disordered" evidence="1">
    <location>
        <begin position="86"/>
        <end position="224"/>
    </location>
</feature>
<dbReference type="EMBL" id="JANAVB010004444">
    <property type="protein sequence ID" value="KAJ6848754.1"/>
    <property type="molecule type" value="Genomic_DNA"/>
</dbReference>
<evidence type="ECO:0000256" key="2">
    <source>
        <dbReference type="SAM" id="Phobius"/>
    </source>
</evidence>
<evidence type="ECO:0000313" key="5">
    <source>
        <dbReference type="Proteomes" id="UP001140949"/>
    </source>
</evidence>
<dbReference type="Proteomes" id="UP001140949">
    <property type="component" value="Unassembled WGS sequence"/>
</dbReference>
<keyword evidence="2" id="KW-1133">Transmembrane helix</keyword>
<dbReference type="PANTHER" id="PTHR33098:SF53">
    <property type="entry name" value="OS05G0540900 PROTEIN"/>
    <property type="match status" value="1"/>
</dbReference>
<keyword evidence="2" id="KW-0472">Membrane</keyword>
<reference evidence="4" key="1">
    <citation type="journal article" date="2023" name="GigaByte">
        <title>Genome assembly of the bearded iris, Iris pallida Lam.</title>
        <authorList>
            <person name="Bruccoleri R.E."/>
            <person name="Oakeley E.J."/>
            <person name="Faust A.M.E."/>
            <person name="Altorfer M."/>
            <person name="Dessus-Babus S."/>
            <person name="Burckhardt D."/>
            <person name="Oertli M."/>
            <person name="Naumann U."/>
            <person name="Petersen F."/>
            <person name="Wong J."/>
        </authorList>
    </citation>
    <scope>NUCLEOTIDE SEQUENCE</scope>
    <source>
        <strain evidence="4">GSM-AAB239-AS_SAM_17_03QT</strain>
    </source>
</reference>
<dbReference type="EMBL" id="JANAVB010044216">
    <property type="protein sequence ID" value="KAJ6792055.1"/>
    <property type="molecule type" value="Genomic_DNA"/>
</dbReference>
<name>A0AAX6I7M3_IRIPA</name>
<feature type="compositionally biased region" description="Polar residues" evidence="1">
    <location>
        <begin position="92"/>
        <end position="101"/>
    </location>
</feature>
<evidence type="ECO:0000313" key="3">
    <source>
        <dbReference type="EMBL" id="KAJ6792055.1"/>
    </source>
</evidence>
<dbReference type="Pfam" id="PF05553">
    <property type="entry name" value="DUF761"/>
    <property type="match status" value="1"/>
</dbReference>
<feature type="compositionally biased region" description="Acidic residues" evidence="1">
    <location>
        <begin position="164"/>
        <end position="175"/>
    </location>
</feature>
<dbReference type="AlphaFoldDB" id="A0AAX6I7M3"/>